<dbReference type="InterPro" id="IPR029068">
    <property type="entry name" value="Glyas_Bleomycin-R_OHBP_Dase"/>
</dbReference>
<dbReference type="EMBL" id="CACRTG010000021">
    <property type="protein sequence ID" value="VYT23790.1"/>
    <property type="molecule type" value="Genomic_DNA"/>
</dbReference>
<dbReference type="PROSITE" id="PS51819">
    <property type="entry name" value="VOC"/>
    <property type="match status" value="1"/>
</dbReference>
<evidence type="ECO:0000259" key="2">
    <source>
        <dbReference type="PROSITE" id="PS51819"/>
    </source>
</evidence>
<reference evidence="3" key="1">
    <citation type="submission" date="2019-11" db="EMBL/GenBank/DDBJ databases">
        <authorList>
            <person name="Feng L."/>
        </authorList>
    </citation>
    <scope>NUCLEOTIDE SEQUENCE</scope>
    <source>
        <strain evidence="3">CnexileLFYP112</strain>
    </source>
</reference>
<dbReference type="CDD" id="cd08352">
    <property type="entry name" value="VOC_Bs_YwkD_like"/>
    <property type="match status" value="1"/>
</dbReference>
<dbReference type="PANTHER" id="PTHR36113">
    <property type="entry name" value="LYASE, PUTATIVE-RELATED-RELATED"/>
    <property type="match status" value="1"/>
</dbReference>
<dbReference type="InterPro" id="IPR037478">
    <property type="entry name" value="YwkD-like_dom"/>
</dbReference>
<dbReference type="InterPro" id="IPR051332">
    <property type="entry name" value="Fosfomycin_Res_Enzymes"/>
</dbReference>
<dbReference type="AlphaFoldDB" id="A0A6N2V1E4"/>
<dbReference type="SUPFAM" id="SSF54593">
    <property type="entry name" value="Glyoxalase/Bleomycin resistance protein/Dihydroxybiphenyl dioxygenase"/>
    <property type="match status" value="1"/>
</dbReference>
<dbReference type="PANTHER" id="PTHR36113:SF6">
    <property type="entry name" value="FOSFOMYCIN RESISTANCE PROTEIN FOSX"/>
    <property type="match status" value="1"/>
</dbReference>
<dbReference type="GO" id="GO:0046872">
    <property type="term" value="F:metal ion binding"/>
    <property type="evidence" value="ECO:0007669"/>
    <property type="project" value="UniProtKB-KW"/>
</dbReference>
<proteinExistence type="predicted"/>
<dbReference type="Pfam" id="PF00903">
    <property type="entry name" value="Glyoxalase"/>
    <property type="match status" value="1"/>
</dbReference>
<keyword evidence="3" id="KW-0456">Lyase</keyword>
<name>A0A6N2V1E4_9FIRM</name>
<dbReference type="GO" id="GO:0004462">
    <property type="term" value="F:lactoylglutathione lyase activity"/>
    <property type="evidence" value="ECO:0007669"/>
    <property type="project" value="InterPro"/>
</dbReference>
<dbReference type="InterPro" id="IPR018146">
    <property type="entry name" value="Glyoxalase_1_CS"/>
</dbReference>
<evidence type="ECO:0000256" key="1">
    <source>
        <dbReference type="ARBA" id="ARBA00022723"/>
    </source>
</evidence>
<accession>A0A6N2V1E4</accession>
<dbReference type="InterPro" id="IPR004360">
    <property type="entry name" value="Glyas_Fos-R_dOase_dom"/>
</dbReference>
<evidence type="ECO:0000313" key="3">
    <source>
        <dbReference type="EMBL" id="VYT23790.1"/>
    </source>
</evidence>
<dbReference type="PROSITE" id="PS00934">
    <property type="entry name" value="GLYOXALASE_I_1"/>
    <property type="match status" value="1"/>
</dbReference>
<dbReference type="Gene3D" id="3.10.180.10">
    <property type="entry name" value="2,3-Dihydroxybiphenyl 1,2-Dioxygenase, domain 1"/>
    <property type="match status" value="1"/>
</dbReference>
<organism evidence="3">
    <name type="scientific">[Clostridium] nexile</name>
    <dbReference type="NCBI Taxonomy" id="29361"/>
    <lineage>
        <taxon>Bacteria</taxon>
        <taxon>Bacillati</taxon>
        <taxon>Bacillota</taxon>
        <taxon>Clostridia</taxon>
        <taxon>Lachnospirales</taxon>
        <taxon>Lachnospiraceae</taxon>
        <taxon>Tyzzerella</taxon>
    </lineage>
</organism>
<keyword evidence="1" id="KW-0479">Metal-binding</keyword>
<gene>
    <name evidence="3" type="ORF">CNLFYP112_02416</name>
</gene>
<sequence length="155" mass="18327">MPYKSLNTINPKNLFTTKENLVDMKGRLKMNLKKIHHVAIIVSDYKKSREFYVEKLGFRVIRENYRPEREDYKLDLELDGCELEIFSGKGNPPRVNYPEACGLRHLAFYVEDMEKVIAELHEKGIETEPIREDPFTEKRMTFFHDPDGLPLELHE</sequence>
<protein>
    <submittedName>
        <fullName evidence="3">Putative lyase</fullName>
    </submittedName>
</protein>
<feature type="domain" description="VOC" evidence="2">
    <location>
        <begin position="34"/>
        <end position="155"/>
    </location>
</feature>
<dbReference type="InterPro" id="IPR037523">
    <property type="entry name" value="VOC_core"/>
</dbReference>